<protein>
    <submittedName>
        <fullName evidence="17">Cation-transporting ATPase 13A3</fullName>
    </submittedName>
</protein>
<dbReference type="GO" id="GO:0005789">
    <property type="term" value="C:endoplasmic reticulum membrane"/>
    <property type="evidence" value="ECO:0007669"/>
    <property type="project" value="UniProtKB-SubCell"/>
</dbReference>
<sequence length="572" mass="63770">MELYIDRESLNEKTIRDKKREEFERELKFAGFVVISCPLKPDTKMIVKEIIDSSHKVVMITGDNPLTACHVAKVLRFTKKSVPTLVLDEPRGDEEKWLWKSVNGDLELELVPKSNSELKAFIRDYELCITGAAFSYLLQNHLIFLRRVLPSVNVFARMAPKQKERAINELKSLGCVTLMCGDGTNDVGALKHADVGVALLSHPFDATKAEERRKKKEEEVQAAAANAGSAANHLLPSHGHAPVGPSAGGVRRPIGTHSARRNDAPAGARQIRHAPMANTATRRLEQMMKELEEEEKAQVVRLGDASVAAPFTSKYTSIQSICHVIKQGRCTLVTTLQMFKILALNALVLAYSQSVLYLDGIKFSDTQATIQGLLLAACFLFISRSRPLKTLAKQRPIPNIFNAYTLLTVSLQFIVHFGCLLYVVQEAHLAEPRHCKKKFSEKVDLDAEFKPNLLNSAVYVMAMALQVSTFAVNYRGRPFMESLMENRPMLYSLLFSGSAVFALASGLSPELTEKFELVQLPTQVIFAFWWCPPVARDEGKFRNVLVSCVTVDLVACFVVDRILCFLLGDMRA</sequence>
<evidence type="ECO:0000313" key="16">
    <source>
        <dbReference type="Proteomes" id="UP000050794"/>
    </source>
</evidence>
<evidence type="ECO:0000256" key="10">
    <source>
        <dbReference type="ARBA" id="ARBA00022967"/>
    </source>
</evidence>
<keyword evidence="10" id="KW-1278">Translocase</keyword>
<dbReference type="InterPro" id="IPR006544">
    <property type="entry name" value="P-type_TPase_V"/>
</dbReference>
<dbReference type="WBParaSite" id="TCNE_0001661701-mRNA-1">
    <property type="protein sequence ID" value="TCNE_0001661701-mRNA-1"/>
    <property type="gene ID" value="TCNE_0001661701"/>
</dbReference>
<dbReference type="GO" id="GO:0019829">
    <property type="term" value="F:ATPase-coupled monoatomic cation transmembrane transporter activity"/>
    <property type="evidence" value="ECO:0007669"/>
    <property type="project" value="TreeGrafter"/>
</dbReference>
<evidence type="ECO:0000256" key="9">
    <source>
        <dbReference type="ARBA" id="ARBA00022842"/>
    </source>
</evidence>
<dbReference type="Gene3D" id="3.40.50.1000">
    <property type="entry name" value="HAD superfamily/HAD-like"/>
    <property type="match status" value="1"/>
</dbReference>
<dbReference type="InterPro" id="IPR001757">
    <property type="entry name" value="P_typ_ATPase"/>
</dbReference>
<dbReference type="EMBL" id="UYWY01023750">
    <property type="protein sequence ID" value="VDM47937.1"/>
    <property type="molecule type" value="Genomic_DNA"/>
</dbReference>
<keyword evidence="16" id="KW-1185">Reference proteome</keyword>
<keyword evidence="5" id="KW-0479">Metal-binding</keyword>
<keyword evidence="9" id="KW-0460">Magnesium</keyword>
<keyword evidence="11" id="KW-1133">Transmembrane helix</keyword>
<dbReference type="InterPro" id="IPR036412">
    <property type="entry name" value="HAD-like_sf"/>
</dbReference>
<evidence type="ECO:0000256" key="5">
    <source>
        <dbReference type="ARBA" id="ARBA00022723"/>
    </source>
</evidence>
<dbReference type="GO" id="GO:0006874">
    <property type="term" value="P:intracellular calcium ion homeostasis"/>
    <property type="evidence" value="ECO:0007669"/>
    <property type="project" value="TreeGrafter"/>
</dbReference>
<evidence type="ECO:0000256" key="14">
    <source>
        <dbReference type="SAM" id="MobiDB-lite"/>
    </source>
</evidence>
<evidence type="ECO:0000256" key="8">
    <source>
        <dbReference type="ARBA" id="ARBA00022840"/>
    </source>
</evidence>
<feature type="region of interest" description="Disordered" evidence="14">
    <location>
        <begin position="232"/>
        <end position="272"/>
    </location>
</feature>
<reference evidence="15 16" key="2">
    <citation type="submission" date="2018-11" db="EMBL/GenBank/DDBJ databases">
        <authorList>
            <consortium name="Pathogen Informatics"/>
        </authorList>
    </citation>
    <scope>NUCLEOTIDE SEQUENCE [LARGE SCALE GENOMIC DNA]</scope>
</reference>
<reference evidence="17" key="1">
    <citation type="submission" date="2016-06" db="UniProtKB">
        <authorList>
            <consortium name="WormBaseParasite"/>
        </authorList>
    </citation>
    <scope>IDENTIFICATION</scope>
</reference>
<proteinExistence type="inferred from homology"/>
<keyword evidence="7" id="KW-0256">Endoplasmic reticulum</keyword>
<dbReference type="InterPro" id="IPR023298">
    <property type="entry name" value="ATPase_P-typ_TM_dom_sf"/>
</dbReference>
<evidence type="ECO:0000256" key="6">
    <source>
        <dbReference type="ARBA" id="ARBA00022741"/>
    </source>
</evidence>
<accession>A0A183V796</accession>
<dbReference type="Proteomes" id="UP000050794">
    <property type="component" value="Unassembled WGS sequence"/>
</dbReference>
<dbReference type="SUPFAM" id="SSF56784">
    <property type="entry name" value="HAD-like"/>
    <property type="match status" value="1"/>
</dbReference>
<evidence type="ECO:0000256" key="1">
    <source>
        <dbReference type="ARBA" id="ARBA00004477"/>
    </source>
</evidence>
<keyword evidence="6" id="KW-0547">Nucleotide-binding</keyword>
<gene>
    <name evidence="15" type="ORF">TCNE_LOCUS16616</name>
</gene>
<evidence type="ECO:0000256" key="11">
    <source>
        <dbReference type="ARBA" id="ARBA00022989"/>
    </source>
</evidence>
<evidence type="ECO:0000256" key="4">
    <source>
        <dbReference type="ARBA" id="ARBA00022692"/>
    </source>
</evidence>
<dbReference type="PANTHER" id="PTHR45630">
    <property type="entry name" value="CATION-TRANSPORTING ATPASE-RELATED"/>
    <property type="match status" value="1"/>
</dbReference>
<comment type="similarity">
    <text evidence="2">Belongs to the cation transport ATPase (P-type) (TC 3.A.3) family. Type V subfamily.</text>
</comment>
<keyword evidence="8" id="KW-0067">ATP-binding</keyword>
<dbReference type="AlphaFoldDB" id="A0A183V796"/>
<evidence type="ECO:0000256" key="2">
    <source>
        <dbReference type="ARBA" id="ARBA00006000"/>
    </source>
</evidence>
<dbReference type="GO" id="GO:0015662">
    <property type="term" value="F:P-type ion transporter activity"/>
    <property type="evidence" value="ECO:0007669"/>
    <property type="project" value="TreeGrafter"/>
</dbReference>
<dbReference type="NCBIfam" id="TIGR01494">
    <property type="entry name" value="ATPase_P-type"/>
    <property type="match status" value="1"/>
</dbReference>
<name>A0A183V796_TOXCA</name>
<evidence type="ECO:0000256" key="13">
    <source>
        <dbReference type="SAM" id="Coils"/>
    </source>
</evidence>
<dbReference type="GO" id="GO:0005524">
    <property type="term" value="F:ATP binding"/>
    <property type="evidence" value="ECO:0007669"/>
    <property type="project" value="UniProtKB-KW"/>
</dbReference>
<keyword evidence="3" id="KW-0813">Transport</keyword>
<evidence type="ECO:0000313" key="17">
    <source>
        <dbReference type="WBParaSite" id="TCNE_0001661701-mRNA-1"/>
    </source>
</evidence>
<dbReference type="GO" id="GO:0046872">
    <property type="term" value="F:metal ion binding"/>
    <property type="evidence" value="ECO:0007669"/>
    <property type="project" value="UniProtKB-KW"/>
</dbReference>
<comment type="subcellular location">
    <subcellularLocation>
        <location evidence="1">Endoplasmic reticulum membrane</location>
        <topology evidence="1">Multi-pass membrane protein</topology>
    </subcellularLocation>
</comment>
<feature type="coiled-coil region" evidence="13">
    <location>
        <begin position="274"/>
        <end position="301"/>
    </location>
</feature>
<keyword evidence="13" id="KW-0175">Coiled coil</keyword>
<organism evidence="16 17">
    <name type="scientific">Toxocara canis</name>
    <name type="common">Canine roundworm</name>
    <dbReference type="NCBI Taxonomy" id="6265"/>
    <lineage>
        <taxon>Eukaryota</taxon>
        <taxon>Metazoa</taxon>
        <taxon>Ecdysozoa</taxon>
        <taxon>Nematoda</taxon>
        <taxon>Chromadorea</taxon>
        <taxon>Rhabditida</taxon>
        <taxon>Spirurina</taxon>
        <taxon>Ascaridomorpha</taxon>
        <taxon>Ascaridoidea</taxon>
        <taxon>Toxocaridae</taxon>
        <taxon>Toxocara</taxon>
    </lineage>
</organism>
<dbReference type="PANTHER" id="PTHR45630:SF7">
    <property type="entry name" value="ENDOPLASMIC RETICULUM TRANSMEMBRANE HELIX TRANSLOCASE"/>
    <property type="match status" value="1"/>
</dbReference>
<keyword evidence="12" id="KW-0472">Membrane</keyword>
<dbReference type="FunFam" id="3.40.50.1000:FF:000056">
    <property type="entry name" value="Cation-transporting ATPase"/>
    <property type="match status" value="1"/>
</dbReference>
<dbReference type="SUPFAM" id="SSF81665">
    <property type="entry name" value="Calcium ATPase, transmembrane domain M"/>
    <property type="match status" value="1"/>
</dbReference>
<evidence type="ECO:0000256" key="3">
    <source>
        <dbReference type="ARBA" id="ARBA00022448"/>
    </source>
</evidence>
<evidence type="ECO:0000256" key="12">
    <source>
        <dbReference type="ARBA" id="ARBA00023136"/>
    </source>
</evidence>
<dbReference type="GO" id="GO:0016887">
    <property type="term" value="F:ATP hydrolysis activity"/>
    <property type="evidence" value="ECO:0007669"/>
    <property type="project" value="InterPro"/>
</dbReference>
<evidence type="ECO:0000313" key="15">
    <source>
        <dbReference type="EMBL" id="VDM47937.1"/>
    </source>
</evidence>
<dbReference type="InterPro" id="IPR023214">
    <property type="entry name" value="HAD_sf"/>
</dbReference>
<keyword evidence="4" id="KW-0812">Transmembrane</keyword>
<evidence type="ECO:0000256" key="7">
    <source>
        <dbReference type="ARBA" id="ARBA00022824"/>
    </source>
</evidence>